<accession>A0ABC9TU69</accession>
<reference evidence="1 2" key="1">
    <citation type="submission" date="2013-07" db="EMBL/GenBank/DDBJ databases">
        <authorList>
            <person name="Weinstock G."/>
            <person name="Sodergren E."/>
            <person name="Wylie T."/>
            <person name="Fulton L."/>
            <person name="Fulton R."/>
            <person name="Fronick C."/>
            <person name="O'Laughlin M."/>
            <person name="Godfrey J."/>
            <person name="Miner T."/>
            <person name="Herter B."/>
            <person name="Appelbaum E."/>
            <person name="Cordes M."/>
            <person name="Lek S."/>
            <person name="Wollam A."/>
            <person name="Pepin K.H."/>
            <person name="Palsikar V.B."/>
            <person name="Mitreva M."/>
            <person name="Wilson R.K."/>
        </authorList>
    </citation>
    <scope>NUCLEOTIDE SEQUENCE [LARGE SCALE GENOMIC DNA]</scope>
    <source>
        <strain evidence="1 2">ATCC 14940</strain>
    </source>
</reference>
<gene>
    <name evidence="1" type="ORF">CLOSYM_03714</name>
</gene>
<comment type="caution">
    <text evidence="1">The sequence shown here is derived from an EMBL/GenBank/DDBJ whole genome shotgun (WGS) entry which is preliminary data.</text>
</comment>
<sequence>MGMGNNKSDYILAKFDVGGIQDYIFATNRLRENAGASYQVTRIMEEFLLESFREAADEENVEVLLDWKLADRLRLPQDERMMAEVIYIGGGNAVALFRNLEFFCRVGEKLGIKAAVKCQGVYLTAAYIETDLSDFAADRRRLDQEMNEKKKHMIRQLVYSPFPVVEQEDGSHQPITAQIHYETESENVTRIQLQKRNAYKDIVHYKRLFPVLDNGVSYGYPEEMDQLSREYGEDSMVAVGHIDGNGMGDRMNQLLGEHMGYLEGVPIIRRESKKIAGLFEKTYHEVLQELWDCQVLIRGNGTEEERRIFPLRPILMDGDDFTFICRAELAVPIAAGFMMKLLQMQDGEEKKITACGGIAFVHSHFPFRVAYSIAEKSCGQAKNAWYEEKKQKRSAMAVCFLDFQVIKDSEVGFSLKNRNYQKRPYSLGIDENRTRDNSLESLYDVLVKMEEDWPSGRLHKMYRAFLEGGHAMEFLKKEFVSRGYKIDNLVSGRWEDSPLFDALEIQGMCRLDLVNKFLNIQ</sequence>
<organism evidence="1 2">
    <name type="scientific">[Clostridium] symbiosum ATCC 14940</name>
    <dbReference type="NCBI Taxonomy" id="411472"/>
    <lineage>
        <taxon>Bacteria</taxon>
        <taxon>Bacillati</taxon>
        <taxon>Bacillota</taxon>
        <taxon>Clostridia</taxon>
        <taxon>Lachnospirales</taxon>
        <taxon>Lachnospiraceae</taxon>
        <taxon>Otoolea</taxon>
    </lineage>
</organism>
<dbReference type="Proteomes" id="UP000016491">
    <property type="component" value="Unassembled WGS sequence"/>
</dbReference>
<dbReference type="Gene3D" id="3.30.70.270">
    <property type="match status" value="1"/>
</dbReference>
<dbReference type="EMBL" id="AWSU01000288">
    <property type="protein sequence ID" value="ERI74746.1"/>
    <property type="molecule type" value="Genomic_DNA"/>
</dbReference>
<dbReference type="AlphaFoldDB" id="A0ABC9TU69"/>
<evidence type="ECO:0000313" key="1">
    <source>
        <dbReference type="EMBL" id="ERI74746.1"/>
    </source>
</evidence>
<proteinExistence type="predicted"/>
<dbReference type="InterPro" id="IPR043128">
    <property type="entry name" value="Rev_trsase/Diguanyl_cyclase"/>
</dbReference>
<evidence type="ECO:0000313" key="2">
    <source>
        <dbReference type="Proteomes" id="UP000016491"/>
    </source>
</evidence>
<protein>
    <submittedName>
        <fullName evidence="1">Uncharacterized protein</fullName>
    </submittedName>
</protein>
<name>A0ABC9TU69_CLOSY</name>